<dbReference type="EMBL" id="JAOSHN010000005">
    <property type="protein sequence ID" value="MCU7379385.1"/>
    <property type="molecule type" value="Genomic_DNA"/>
</dbReference>
<dbReference type="AlphaFoldDB" id="A0A9J6QQ93"/>
<evidence type="ECO:0000313" key="4">
    <source>
        <dbReference type="Proteomes" id="UP001065549"/>
    </source>
</evidence>
<dbReference type="EMBL" id="JAOSHN010000001">
    <property type="protein sequence ID" value="MCU7376836.1"/>
    <property type="molecule type" value="Genomic_DNA"/>
</dbReference>
<protein>
    <submittedName>
        <fullName evidence="3">Amidase domain-containing protein</fullName>
    </submittedName>
</protein>
<name>A0A9J6QQ93_9FIRM</name>
<evidence type="ECO:0000259" key="1">
    <source>
        <dbReference type="Pfam" id="PF12671"/>
    </source>
</evidence>
<feature type="domain" description="Putative amidase" evidence="1">
    <location>
        <begin position="13"/>
        <end position="157"/>
    </location>
</feature>
<reference evidence="3" key="1">
    <citation type="submission" date="2022-09" db="EMBL/GenBank/DDBJ databases">
        <title>Culturomic study of gut microbiota in children with autism spectrum disorder.</title>
        <authorList>
            <person name="Efimov B.A."/>
            <person name="Chaplin A.V."/>
            <person name="Sokolova S.R."/>
            <person name="Pikina A.P."/>
            <person name="Korzhanova M."/>
            <person name="Belova V."/>
            <person name="Korostin D."/>
        </authorList>
    </citation>
    <scope>NUCLEOTIDE SEQUENCE</scope>
    <source>
        <strain evidence="3">ASD5510</strain>
    </source>
</reference>
<dbReference type="PANTHER" id="PTHR40032:SF1">
    <property type="entry name" value="EXPORTED PROTEIN"/>
    <property type="match status" value="1"/>
</dbReference>
<proteinExistence type="predicted"/>
<dbReference type="Pfam" id="PF12671">
    <property type="entry name" value="Amidase_6"/>
    <property type="match status" value="1"/>
</dbReference>
<evidence type="ECO:0000313" key="3">
    <source>
        <dbReference type="EMBL" id="MCU7379385.1"/>
    </source>
</evidence>
<keyword evidence="4" id="KW-1185">Reference proteome</keyword>
<evidence type="ECO:0000313" key="2">
    <source>
        <dbReference type="EMBL" id="MCU7376836.1"/>
    </source>
</evidence>
<organism evidence="3 4">
    <name type="scientific">Hominibacterium faecale</name>
    <dbReference type="NCBI Taxonomy" id="2839743"/>
    <lineage>
        <taxon>Bacteria</taxon>
        <taxon>Bacillati</taxon>
        <taxon>Bacillota</taxon>
        <taxon>Clostridia</taxon>
        <taxon>Peptostreptococcales</taxon>
        <taxon>Anaerovoracaceae</taxon>
        <taxon>Hominibacterium</taxon>
    </lineage>
</organism>
<dbReference type="RefSeq" id="WP_269478383.1">
    <property type="nucleotide sequence ID" value="NZ_JAOSHN010000001.1"/>
</dbReference>
<accession>A0A9J6QQ93</accession>
<dbReference type="PANTHER" id="PTHR40032">
    <property type="entry name" value="EXPORTED PROTEIN-RELATED"/>
    <property type="match status" value="1"/>
</dbReference>
<dbReference type="Proteomes" id="UP001065549">
    <property type="component" value="Unassembled WGS sequence"/>
</dbReference>
<gene>
    <name evidence="2" type="ORF">OBO34_00530</name>
    <name evidence="3" type="ORF">OBO34_13625</name>
</gene>
<sequence length="188" mass="21804">MNYTDPSGHRSFDVAKGTKYAKRHATKRNPLFKSCDHDCTNFASQILLAGGVQQDKTWWSVGKAKASKAWLLADKFVKQWGTYKIFKRKKNQKTTQLYRMTKKAQKGDFIAYDRTGDGSWDHVGYVSNKSGKKRIVKGRKVYNLEITQHTRDYSAWLTNVGTDGQKNGWVPHYKENYKKIRYAIVKRI</sequence>
<comment type="caution">
    <text evidence="3">The sequence shown here is derived from an EMBL/GenBank/DDBJ whole genome shotgun (WGS) entry which is preliminary data.</text>
</comment>
<dbReference type="InterPro" id="IPR024301">
    <property type="entry name" value="Amidase_6"/>
</dbReference>